<protein>
    <submittedName>
        <fullName evidence="1">Uncharacterized protein</fullName>
    </submittedName>
</protein>
<name>A0A151RFK3_CAJCA</name>
<proteinExistence type="predicted"/>
<evidence type="ECO:0000313" key="2">
    <source>
        <dbReference type="Proteomes" id="UP000075243"/>
    </source>
</evidence>
<keyword evidence="2" id="KW-1185">Reference proteome</keyword>
<dbReference type="EMBL" id="KQ483779">
    <property type="protein sequence ID" value="KYP41341.1"/>
    <property type="molecule type" value="Genomic_DNA"/>
</dbReference>
<evidence type="ECO:0000313" key="1">
    <source>
        <dbReference type="EMBL" id="KYP41341.1"/>
    </source>
</evidence>
<reference evidence="1" key="1">
    <citation type="journal article" date="2012" name="Nat. Biotechnol.">
        <title>Draft genome sequence of pigeonpea (Cajanus cajan), an orphan legume crop of resource-poor farmers.</title>
        <authorList>
            <person name="Varshney R.K."/>
            <person name="Chen W."/>
            <person name="Li Y."/>
            <person name="Bharti A.K."/>
            <person name="Saxena R.K."/>
            <person name="Schlueter J.A."/>
            <person name="Donoghue M.T."/>
            <person name="Azam S."/>
            <person name="Fan G."/>
            <person name="Whaley A.M."/>
            <person name="Farmer A.D."/>
            <person name="Sheridan J."/>
            <person name="Iwata A."/>
            <person name="Tuteja R."/>
            <person name="Penmetsa R.V."/>
            <person name="Wu W."/>
            <person name="Upadhyaya H.D."/>
            <person name="Yang S.P."/>
            <person name="Shah T."/>
            <person name="Saxena K.B."/>
            <person name="Michael T."/>
            <person name="McCombie W.R."/>
            <person name="Yang B."/>
            <person name="Zhang G."/>
            <person name="Yang H."/>
            <person name="Wang J."/>
            <person name="Spillane C."/>
            <person name="Cook D.R."/>
            <person name="May G.D."/>
            <person name="Xu X."/>
            <person name="Jackson S.A."/>
        </authorList>
    </citation>
    <scope>NUCLEOTIDE SEQUENCE [LARGE SCALE GENOMIC DNA]</scope>
</reference>
<dbReference type="PANTHER" id="PTHR33018:SF34">
    <property type="entry name" value="OS02G0472350 PROTEIN"/>
    <property type="match status" value="1"/>
</dbReference>
<dbReference type="AlphaFoldDB" id="A0A151RFK3"/>
<sequence>QKLNDAPYLLSRGGYELKMKRLMKAGSFIPHGRDDILTTTIGKPEHPGRVHCIGGSWSLRDYFGAPPPRINVDSCSQEALQKTEMQFQEKLKF</sequence>
<accession>A0A151RFK3</accession>
<gene>
    <name evidence="1" type="ORF">KK1_037285</name>
</gene>
<dbReference type="PANTHER" id="PTHR33018">
    <property type="entry name" value="OS10G0338966 PROTEIN-RELATED"/>
    <property type="match status" value="1"/>
</dbReference>
<dbReference type="Proteomes" id="UP000075243">
    <property type="component" value="Unassembled WGS sequence"/>
</dbReference>
<feature type="non-terminal residue" evidence="1">
    <location>
        <position position="1"/>
    </location>
</feature>
<dbReference type="Gramene" id="C.cajan_41572.t">
    <property type="protein sequence ID" value="C.cajan_41572.t"/>
    <property type="gene ID" value="C.cajan_41572"/>
</dbReference>
<organism evidence="1 2">
    <name type="scientific">Cajanus cajan</name>
    <name type="common">Pigeon pea</name>
    <name type="synonym">Cajanus indicus</name>
    <dbReference type="NCBI Taxonomy" id="3821"/>
    <lineage>
        <taxon>Eukaryota</taxon>
        <taxon>Viridiplantae</taxon>
        <taxon>Streptophyta</taxon>
        <taxon>Embryophyta</taxon>
        <taxon>Tracheophyta</taxon>
        <taxon>Spermatophyta</taxon>
        <taxon>Magnoliopsida</taxon>
        <taxon>eudicotyledons</taxon>
        <taxon>Gunneridae</taxon>
        <taxon>Pentapetalae</taxon>
        <taxon>rosids</taxon>
        <taxon>fabids</taxon>
        <taxon>Fabales</taxon>
        <taxon>Fabaceae</taxon>
        <taxon>Papilionoideae</taxon>
        <taxon>50 kb inversion clade</taxon>
        <taxon>NPAAA clade</taxon>
        <taxon>indigoferoid/millettioid clade</taxon>
        <taxon>Phaseoleae</taxon>
        <taxon>Cajanus</taxon>
    </lineage>
</organism>